<dbReference type="RefSeq" id="XP_004338889.1">
    <property type="nucleotide sequence ID" value="XM_004338841.1"/>
</dbReference>
<organism evidence="1 2">
    <name type="scientific">Acanthamoeba castellanii (strain ATCC 30010 / Neff)</name>
    <dbReference type="NCBI Taxonomy" id="1257118"/>
    <lineage>
        <taxon>Eukaryota</taxon>
        <taxon>Amoebozoa</taxon>
        <taxon>Discosea</taxon>
        <taxon>Longamoebia</taxon>
        <taxon>Centramoebida</taxon>
        <taxon>Acanthamoebidae</taxon>
        <taxon>Acanthamoeba</taxon>
    </lineage>
</organism>
<dbReference type="InterPro" id="IPR027417">
    <property type="entry name" value="P-loop_NTPase"/>
</dbReference>
<dbReference type="AlphaFoldDB" id="L8GXR3"/>
<dbReference type="Proteomes" id="UP000011083">
    <property type="component" value="Unassembled WGS sequence"/>
</dbReference>
<evidence type="ECO:0000313" key="2">
    <source>
        <dbReference type="Proteomes" id="UP000011083"/>
    </source>
</evidence>
<gene>
    <name evidence="1" type="ORF">ACA1_042260</name>
</gene>
<evidence type="ECO:0000313" key="1">
    <source>
        <dbReference type="EMBL" id="ELR16876.1"/>
    </source>
</evidence>
<reference evidence="1 2" key="1">
    <citation type="journal article" date="2013" name="Genome Biol.">
        <title>Genome of Acanthamoeba castellanii highlights extensive lateral gene transfer and early evolution of tyrosine kinase signaling.</title>
        <authorList>
            <person name="Clarke M."/>
            <person name="Lohan A.J."/>
            <person name="Liu B."/>
            <person name="Lagkouvardos I."/>
            <person name="Roy S."/>
            <person name="Zafar N."/>
            <person name="Bertelli C."/>
            <person name="Schilde C."/>
            <person name="Kianianmomeni A."/>
            <person name="Burglin T.R."/>
            <person name="Frech C."/>
            <person name="Turcotte B."/>
            <person name="Kopec K.O."/>
            <person name="Synnott J.M."/>
            <person name="Choo C."/>
            <person name="Paponov I."/>
            <person name="Finkler A."/>
            <person name="Soon Heng Tan C."/>
            <person name="Hutchins A.P."/>
            <person name="Weinmeier T."/>
            <person name="Rattei T."/>
            <person name="Chu J.S."/>
            <person name="Gimenez G."/>
            <person name="Irimia M."/>
            <person name="Rigden D.J."/>
            <person name="Fitzpatrick D.A."/>
            <person name="Lorenzo-Morales J."/>
            <person name="Bateman A."/>
            <person name="Chiu C.H."/>
            <person name="Tang P."/>
            <person name="Hegemann P."/>
            <person name="Fromm H."/>
            <person name="Raoult D."/>
            <person name="Greub G."/>
            <person name="Miranda-Saavedra D."/>
            <person name="Chen N."/>
            <person name="Nash P."/>
            <person name="Ginger M.L."/>
            <person name="Horn M."/>
            <person name="Schaap P."/>
            <person name="Caler L."/>
            <person name="Loftus B."/>
        </authorList>
    </citation>
    <scope>NUCLEOTIDE SEQUENCE [LARGE SCALE GENOMIC DNA]</scope>
    <source>
        <strain evidence="1 2">Neff</strain>
    </source>
</reference>
<keyword evidence="2" id="KW-1185">Reference proteome</keyword>
<dbReference type="EMBL" id="KB007981">
    <property type="protein sequence ID" value="ELR16876.1"/>
    <property type="molecule type" value="Genomic_DNA"/>
</dbReference>
<sequence>MQKDTPLMGFIEVPNGGECSVCLCGDKEMMQLPCAHVIDNEPDVGASKESAEIKECEEEDDEGEEEPDLVIHNEPFVVELESRVQGPGANIVIVGQIGSGKSRLVRELTGCSCVSWTRATATVDADWWTPYKTNPKSKITVWDSRGIKSWSTSGVEQLTESIAQLESASVGVDFVIITMKGARARLGRFLGFLNALGKNAAVAVMPSCGQGAGVGPSLMRQLAKMGAVQQLSPTVSQLTMANGGTICLLTSSSASGTSDGSVSSFGMPDLLMCILNTLPRHEEKRQNVHQGAGLRSQSSTQISAITLLVGWAGATVAVMKLLNAF</sequence>
<dbReference type="GeneID" id="14917592"/>
<dbReference type="SUPFAM" id="SSF52540">
    <property type="entry name" value="P-loop containing nucleoside triphosphate hydrolases"/>
    <property type="match status" value="1"/>
</dbReference>
<protein>
    <submittedName>
        <fullName evidence="1">Uncharacterized protein</fullName>
    </submittedName>
</protein>
<accession>L8GXR3</accession>
<dbReference type="VEuPathDB" id="AmoebaDB:ACA1_042260"/>
<name>L8GXR3_ACACF</name>
<proteinExistence type="predicted"/>
<dbReference type="Gene3D" id="3.40.50.300">
    <property type="entry name" value="P-loop containing nucleotide triphosphate hydrolases"/>
    <property type="match status" value="1"/>
</dbReference>
<dbReference type="KEGG" id="acan:ACA1_042260"/>